<dbReference type="GO" id="GO:0004674">
    <property type="term" value="F:protein serine/threonine kinase activity"/>
    <property type="evidence" value="ECO:0007669"/>
    <property type="project" value="TreeGrafter"/>
</dbReference>
<dbReference type="InterPro" id="IPR052028">
    <property type="entry name" value="HipA_Ser/Thr_kinase"/>
</dbReference>
<name>A0A212UHB8_9BACT</name>
<feature type="domain" description="HipA-like C-terminal" evidence="4">
    <location>
        <begin position="54"/>
        <end position="280"/>
    </location>
</feature>
<gene>
    <name evidence="5" type="ORF">SAMN06265337_4246</name>
</gene>
<evidence type="ECO:0000313" key="5">
    <source>
        <dbReference type="EMBL" id="SNC77647.1"/>
    </source>
</evidence>
<keyword evidence="3 5" id="KW-0418">Kinase</keyword>
<dbReference type="InterPro" id="IPR012893">
    <property type="entry name" value="HipA-like_C"/>
</dbReference>
<dbReference type="PANTHER" id="PTHR37419">
    <property type="entry name" value="SERINE/THREONINE-PROTEIN KINASE TOXIN HIPA"/>
    <property type="match status" value="1"/>
</dbReference>
<dbReference type="Gene3D" id="1.10.1070.20">
    <property type="match status" value="1"/>
</dbReference>
<keyword evidence="2" id="KW-0808">Transferase</keyword>
<evidence type="ECO:0000256" key="3">
    <source>
        <dbReference type="ARBA" id="ARBA00022777"/>
    </source>
</evidence>
<comment type="similarity">
    <text evidence="1">Belongs to the HipA Ser/Thr kinase family.</text>
</comment>
<dbReference type="Pfam" id="PF07804">
    <property type="entry name" value="HipA_C"/>
    <property type="match status" value="1"/>
</dbReference>
<dbReference type="AlphaFoldDB" id="A0A212UHB8"/>
<proteinExistence type="inferred from homology"/>
<evidence type="ECO:0000259" key="4">
    <source>
        <dbReference type="Pfam" id="PF07804"/>
    </source>
</evidence>
<protein>
    <submittedName>
        <fullName evidence="5">Serine/threonine-protein kinase HipA</fullName>
    </submittedName>
</protein>
<dbReference type="EMBL" id="FYEW01000004">
    <property type="protein sequence ID" value="SNC77647.1"/>
    <property type="molecule type" value="Genomic_DNA"/>
</dbReference>
<dbReference type="GO" id="GO:0005829">
    <property type="term" value="C:cytosol"/>
    <property type="evidence" value="ECO:0007669"/>
    <property type="project" value="TreeGrafter"/>
</dbReference>
<dbReference type="PANTHER" id="PTHR37419:SF1">
    <property type="entry name" value="SERINE_THREONINE-PROTEIN KINASE TOXIN HIPA"/>
    <property type="match status" value="1"/>
</dbReference>
<organism evidence="5 6">
    <name type="scientific">Hymenobacter gelipurpurascens</name>
    <dbReference type="NCBI Taxonomy" id="89968"/>
    <lineage>
        <taxon>Bacteria</taxon>
        <taxon>Pseudomonadati</taxon>
        <taxon>Bacteroidota</taxon>
        <taxon>Cytophagia</taxon>
        <taxon>Cytophagales</taxon>
        <taxon>Hymenobacteraceae</taxon>
        <taxon>Hymenobacter</taxon>
    </lineage>
</organism>
<keyword evidence="6" id="KW-1185">Reference proteome</keyword>
<sequence>MNRCLFCYQPLPAGADYHPACSRRLYGKPMPPAFPYTEGEMRALAEAVVRQHITVTGVQPKLSLALAPAGPAGQPSRLTIVGALSGDYILKPPTPHYPYLPEVEDLTMHLAALARLPTVPHGLLRLQDGALAYVTRRIDRVKGRKLAMEDMCQLTERLTENKYDGSHEQVAKALLKYSANPGLDVVNYYELVLFSFLTGNADMHLKNFSLLQTPGQGYGLAPAYDLVATALVNPADTEELALTLNGKKKRLRQADFRQAAGRAGVEEKVMTGIFARFAKVRLTWHKFIDQSFLPVPLREQFHTLVEQRFAQLALEDE</sequence>
<reference evidence="6" key="1">
    <citation type="submission" date="2017-06" db="EMBL/GenBank/DDBJ databases">
        <authorList>
            <person name="Varghese N."/>
            <person name="Submissions S."/>
        </authorList>
    </citation>
    <scope>NUCLEOTIDE SEQUENCE [LARGE SCALE GENOMIC DNA]</scope>
    <source>
        <strain evidence="6">DSM 11116</strain>
    </source>
</reference>
<dbReference type="OrthoDB" id="9805913at2"/>
<accession>A0A212UHB8</accession>
<dbReference type="Proteomes" id="UP000198131">
    <property type="component" value="Unassembled WGS sequence"/>
</dbReference>
<evidence type="ECO:0000256" key="1">
    <source>
        <dbReference type="ARBA" id="ARBA00010164"/>
    </source>
</evidence>
<evidence type="ECO:0000256" key="2">
    <source>
        <dbReference type="ARBA" id="ARBA00022679"/>
    </source>
</evidence>
<evidence type="ECO:0000313" key="6">
    <source>
        <dbReference type="Proteomes" id="UP000198131"/>
    </source>
</evidence>